<dbReference type="AlphaFoldDB" id="A0A3P5XE53"/>
<gene>
    <name evidence="1" type="ORF">XINFAN_03540</name>
</gene>
<proteinExistence type="predicted"/>
<sequence>MRIVYHLGAHCTDEERLIRCLLKNRAALAGQGILVPAPTRYRRLLRDTAVQLRGAAATIETQALVLEQIMDEDEAERLILSWDSFLSFPQWVLRGQLYGFAGERIRAFTQIFPEIEAEFHLAIRNPATFLPALFEKQRGAKSYEEFMEGADPMDLRWSDVVRQIVAQNPGVPLTIWCDEDTPLIWPEVLQAVAGFDDGTELEDTDELLSLIMAGDGLARMRSYMASHPPSSVGQRRRVVSAFLDKFALPERVAMSFSMPGWSQDTVEEMTRRYQDDIAAIAQIPGVSMITA</sequence>
<evidence type="ECO:0000313" key="1">
    <source>
        <dbReference type="EMBL" id="VDC32993.1"/>
    </source>
</evidence>
<keyword evidence="2" id="KW-1185">Reference proteome</keyword>
<name>A0A3P5XE53_9RHOB</name>
<dbReference type="EMBL" id="UXAW01000100">
    <property type="protein sequence ID" value="VDC32993.1"/>
    <property type="molecule type" value="Genomic_DNA"/>
</dbReference>
<evidence type="ECO:0008006" key="3">
    <source>
        <dbReference type="Google" id="ProtNLM"/>
    </source>
</evidence>
<dbReference type="RefSeq" id="WP_124088239.1">
    <property type="nucleotide sequence ID" value="NZ_UXAW01000100.1"/>
</dbReference>
<reference evidence="1 2" key="1">
    <citation type="submission" date="2018-11" db="EMBL/GenBank/DDBJ databases">
        <authorList>
            <person name="Criscuolo A."/>
        </authorList>
    </citation>
    <scope>NUCLEOTIDE SEQUENCE [LARGE SCALE GENOMIC DNA]</scope>
    <source>
        <strain evidence="1">ACIP111625</strain>
    </source>
</reference>
<dbReference type="OrthoDB" id="7816979at2"/>
<evidence type="ECO:0000313" key="2">
    <source>
        <dbReference type="Proteomes" id="UP000277498"/>
    </source>
</evidence>
<protein>
    <recommendedName>
        <fullName evidence="3">Sulfotransferase family protein</fullName>
    </recommendedName>
</protein>
<organism evidence="1 2">
    <name type="scientific">Pseudogemmobacter humi</name>
    <dbReference type="NCBI Taxonomy" id="2483812"/>
    <lineage>
        <taxon>Bacteria</taxon>
        <taxon>Pseudomonadati</taxon>
        <taxon>Pseudomonadota</taxon>
        <taxon>Alphaproteobacteria</taxon>
        <taxon>Rhodobacterales</taxon>
        <taxon>Paracoccaceae</taxon>
        <taxon>Pseudogemmobacter</taxon>
    </lineage>
</organism>
<accession>A0A3P5XE53</accession>
<dbReference type="Proteomes" id="UP000277498">
    <property type="component" value="Unassembled WGS sequence"/>
</dbReference>